<gene>
    <name evidence="3" type="ORF">J1N35_028288</name>
</gene>
<evidence type="ECO:0000256" key="1">
    <source>
        <dbReference type="SAM" id="MobiDB-lite"/>
    </source>
</evidence>
<organism evidence="3 4">
    <name type="scientific">Gossypium stocksii</name>
    <dbReference type="NCBI Taxonomy" id="47602"/>
    <lineage>
        <taxon>Eukaryota</taxon>
        <taxon>Viridiplantae</taxon>
        <taxon>Streptophyta</taxon>
        <taxon>Embryophyta</taxon>
        <taxon>Tracheophyta</taxon>
        <taxon>Spermatophyta</taxon>
        <taxon>Magnoliopsida</taxon>
        <taxon>eudicotyledons</taxon>
        <taxon>Gunneridae</taxon>
        <taxon>Pentapetalae</taxon>
        <taxon>rosids</taxon>
        <taxon>malvids</taxon>
        <taxon>Malvales</taxon>
        <taxon>Malvaceae</taxon>
        <taxon>Malvoideae</taxon>
        <taxon>Gossypium</taxon>
    </lineage>
</organism>
<dbReference type="PANTHER" id="PTHR46033">
    <property type="entry name" value="PROTEIN MAIN-LIKE 2"/>
    <property type="match status" value="1"/>
</dbReference>
<comment type="caution">
    <text evidence="3">The sequence shown here is derived from an EMBL/GenBank/DDBJ whole genome shotgun (WGS) entry which is preliminary data.</text>
</comment>
<dbReference type="OrthoDB" id="998417at2759"/>
<dbReference type="InterPro" id="IPR044824">
    <property type="entry name" value="MAIN-like"/>
</dbReference>
<dbReference type="AlphaFoldDB" id="A0A9D3UVL9"/>
<feature type="domain" description="Aminotransferase-like plant mobile" evidence="2">
    <location>
        <begin position="101"/>
        <end position="410"/>
    </location>
</feature>
<dbReference type="EMBL" id="JAIQCV010000009">
    <property type="protein sequence ID" value="KAH1063301.1"/>
    <property type="molecule type" value="Genomic_DNA"/>
</dbReference>
<evidence type="ECO:0000313" key="3">
    <source>
        <dbReference type="EMBL" id="KAH1063301.1"/>
    </source>
</evidence>
<feature type="region of interest" description="Disordered" evidence="1">
    <location>
        <begin position="540"/>
        <end position="570"/>
    </location>
</feature>
<evidence type="ECO:0000259" key="2">
    <source>
        <dbReference type="Pfam" id="PF10536"/>
    </source>
</evidence>
<dbReference type="PANTHER" id="PTHR46033:SF83">
    <property type="entry name" value="PROTEIN MAINTENANCE OF MERISTEMS-LIKE"/>
    <property type="match status" value="1"/>
</dbReference>
<feature type="compositionally biased region" description="Basic and acidic residues" evidence="1">
    <location>
        <begin position="560"/>
        <end position="570"/>
    </location>
</feature>
<feature type="compositionally biased region" description="Gly residues" evidence="1">
    <location>
        <begin position="548"/>
        <end position="559"/>
    </location>
</feature>
<protein>
    <recommendedName>
        <fullName evidence="2">Aminotransferase-like plant mobile domain-containing protein</fullName>
    </recommendedName>
</protein>
<evidence type="ECO:0000313" key="4">
    <source>
        <dbReference type="Proteomes" id="UP000828251"/>
    </source>
</evidence>
<dbReference type="Pfam" id="PF10536">
    <property type="entry name" value="PMD"/>
    <property type="match status" value="1"/>
</dbReference>
<accession>A0A9D3UVL9</accession>
<dbReference type="Proteomes" id="UP000828251">
    <property type="component" value="Unassembled WGS sequence"/>
</dbReference>
<dbReference type="GO" id="GO:0010073">
    <property type="term" value="P:meristem maintenance"/>
    <property type="evidence" value="ECO:0007669"/>
    <property type="project" value="InterPro"/>
</dbReference>
<keyword evidence="4" id="KW-1185">Reference proteome</keyword>
<reference evidence="3 4" key="1">
    <citation type="journal article" date="2021" name="Plant Biotechnol. J.">
        <title>Multi-omics assisted identification of the key and species-specific regulatory components of drought-tolerant mechanisms in Gossypium stocksii.</title>
        <authorList>
            <person name="Yu D."/>
            <person name="Ke L."/>
            <person name="Zhang D."/>
            <person name="Wu Y."/>
            <person name="Sun Y."/>
            <person name="Mei J."/>
            <person name="Sun J."/>
            <person name="Sun Y."/>
        </authorList>
    </citation>
    <scope>NUCLEOTIDE SEQUENCE [LARGE SCALE GENOMIC DNA]</scope>
    <source>
        <strain evidence="4">cv. E1</strain>
        <tissue evidence="3">Leaf</tissue>
    </source>
</reference>
<dbReference type="InterPro" id="IPR019557">
    <property type="entry name" value="AminoTfrase-like_pln_mobile"/>
</dbReference>
<sequence length="570" mass="64540">MAKDHSQSICQLIRHEKLVSPKDGKTIVGTVRSLKPCVQTMSQAATIPNAPLLFEIFSQQQNLEKWPDSVEIKGWHAPQKHWEEWVDGMARKYGALWYQAGICDAIMSSTYEIRCNKDLILGLVEFWCPETNTFVFPWAEATVTLEDVMILGGFSTLGDSVRRPLEGKLVKVEEDMNKKRLVLSRSKSKKATHSCWIKHFMESNEEYEHVAFLSLWLTRYVFPSLPEKIVAKQVFPTAIHLSSNTRMALSQAVLASLYKNLTLFKHKAVSCPKQITVSGLLKLLQLWAFEHFPSLGPTIPNTLKPGEPRAARFHRSNAKINLQLVTSVLRLPDNFIWRPYIVDLKNWVHPSYYKQTQFITFYCNDRDEDLKSFGKCLYASMLVGLDCKEEYLPQRVAMQLGYDQDLPDAFPGCSIPLEKVRFAALPRSFKPCVSVRYFNWWTKLISTRKTALRDIKRNVFDVKKPSTTMHGVKTSDSTINNSVGSFASVAYDSDADNMPLSQRMKHVACHFKTTGSPRAHNGNVRKRKFSIFAGRSKATTTLPFHGSSAGGQMNGGGGSESDRKRAVKEG</sequence>
<proteinExistence type="predicted"/>
<name>A0A9D3UVL9_9ROSI</name>